<dbReference type="InterPro" id="IPR029063">
    <property type="entry name" value="SAM-dependent_MTases_sf"/>
</dbReference>
<evidence type="ECO:0000259" key="1">
    <source>
        <dbReference type="Pfam" id="PF13847"/>
    </source>
</evidence>
<dbReference type="SUPFAM" id="SSF53335">
    <property type="entry name" value="S-adenosyl-L-methionine-dependent methyltransferases"/>
    <property type="match status" value="1"/>
</dbReference>
<feature type="domain" description="Methyltransferase" evidence="1">
    <location>
        <begin position="39"/>
        <end position="157"/>
    </location>
</feature>
<accession>A0A0G1HBD4</accession>
<evidence type="ECO:0000313" key="3">
    <source>
        <dbReference type="Proteomes" id="UP000034051"/>
    </source>
</evidence>
<name>A0A0G1HBD4_9BACT</name>
<dbReference type="CDD" id="cd02440">
    <property type="entry name" value="AdoMet_MTases"/>
    <property type="match status" value="1"/>
</dbReference>
<dbReference type="Proteomes" id="UP000034051">
    <property type="component" value="Unassembled WGS sequence"/>
</dbReference>
<reference evidence="2 3" key="1">
    <citation type="journal article" date="2015" name="Nature">
        <title>rRNA introns, odd ribosomes, and small enigmatic genomes across a large radiation of phyla.</title>
        <authorList>
            <person name="Brown C.T."/>
            <person name="Hug L.A."/>
            <person name="Thomas B.C."/>
            <person name="Sharon I."/>
            <person name="Castelle C.J."/>
            <person name="Singh A."/>
            <person name="Wilkins M.J."/>
            <person name="Williams K.H."/>
            <person name="Banfield J.F."/>
        </authorList>
    </citation>
    <scope>NUCLEOTIDE SEQUENCE [LARGE SCALE GENOMIC DNA]</scope>
</reference>
<evidence type="ECO:0000313" key="2">
    <source>
        <dbReference type="EMBL" id="KKT43843.1"/>
    </source>
</evidence>
<dbReference type="AlphaFoldDB" id="A0A0G1HBD4"/>
<dbReference type="Gene3D" id="3.40.50.150">
    <property type="entry name" value="Vaccinia Virus protein VP39"/>
    <property type="match status" value="1"/>
</dbReference>
<comment type="caution">
    <text evidence="2">The sequence shown here is derived from an EMBL/GenBank/DDBJ whole genome shotgun (WGS) entry which is preliminary data.</text>
</comment>
<dbReference type="Pfam" id="PF13847">
    <property type="entry name" value="Methyltransf_31"/>
    <property type="match status" value="1"/>
</dbReference>
<gene>
    <name evidence="2" type="ORF">UW32_C0001G0435</name>
</gene>
<protein>
    <recommendedName>
        <fullName evidence="1">Methyltransferase domain-containing protein</fullName>
    </recommendedName>
</protein>
<organism evidence="2 3">
    <name type="scientific">Candidatus Wolfebacteria bacterium GW2011_GWE2_44_13</name>
    <dbReference type="NCBI Taxonomy" id="1619017"/>
    <lineage>
        <taxon>Bacteria</taxon>
        <taxon>Candidatus Wolfeibacteriota</taxon>
    </lineage>
</organism>
<sequence>MSVYDNVNCEELNYFAEQAGLGGESPADFLQFEKYLKINNSILEVGCGTGRIGKHLISVYKYIGIEQHQPYLIFFKNYLANNGIKNVEDMVIYSAFENYQGNNFDVIIFPWTVIGEFSKEAQLTTIKRAKDMLKTNGLILIDNPAKGTVYNEEDDYEPCKFYYDDWKNRLSKIFSTTEQILYTTPVGRVRELVILNK</sequence>
<dbReference type="EMBL" id="LCHW01000001">
    <property type="protein sequence ID" value="KKT43843.1"/>
    <property type="molecule type" value="Genomic_DNA"/>
</dbReference>
<proteinExistence type="predicted"/>
<dbReference type="InterPro" id="IPR025714">
    <property type="entry name" value="Methyltranfer_dom"/>
</dbReference>